<feature type="compositionally biased region" description="Low complexity" evidence="1">
    <location>
        <begin position="552"/>
        <end position="567"/>
    </location>
</feature>
<gene>
    <name evidence="3" type="ORF">EX895_000737</name>
</gene>
<dbReference type="EMBL" id="SRRM01000002">
    <property type="protein sequence ID" value="TKY90739.1"/>
    <property type="molecule type" value="Genomic_DNA"/>
</dbReference>
<evidence type="ECO:0000256" key="2">
    <source>
        <dbReference type="SAM" id="Phobius"/>
    </source>
</evidence>
<feature type="region of interest" description="Disordered" evidence="1">
    <location>
        <begin position="635"/>
        <end position="698"/>
    </location>
</feature>
<feature type="transmembrane region" description="Helical" evidence="2">
    <location>
        <begin position="513"/>
        <end position="537"/>
    </location>
</feature>
<keyword evidence="2" id="KW-0812">Transmembrane</keyword>
<feature type="compositionally biased region" description="Polar residues" evidence="1">
    <location>
        <begin position="747"/>
        <end position="756"/>
    </location>
</feature>
<dbReference type="AlphaFoldDB" id="A0A4V6EUI3"/>
<accession>A0A4V6EUI3</accession>
<name>A0A4V6EUI3_9BASI</name>
<organism evidence="3 4">
    <name type="scientific">Sporisorium graminicola</name>
    <dbReference type="NCBI Taxonomy" id="280036"/>
    <lineage>
        <taxon>Eukaryota</taxon>
        <taxon>Fungi</taxon>
        <taxon>Dikarya</taxon>
        <taxon>Basidiomycota</taxon>
        <taxon>Ustilaginomycotina</taxon>
        <taxon>Ustilaginomycetes</taxon>
        <taxon>Ustilaginales</taxon>
        <taxon>Ustilaginaceae</taxon>
        <taxon>Sporisorium</taxon>
    </lineage>
</organism>
<feature type="transmembrane region" description="Helical" evidence="2">
    <location>
        <begin position="109"/>
        <end position="134"/>
    </location>
</feature>
<feature type="region of interest" description="Disordered" evidence="1">
    <location>
        <begin position="548"/>
        <end position="578"/>
    </location>
</feature>
<feature type="region of interest" description="Disordered" evidence="1">
    <location>
        <begin position="724"/>
        <end position="799"/>
    </location>
</feature>
<feature type="transmembrane region" description="Helical" evidence="2">
    <location>
        <begin position="146"/>
        <end position="171"/>
    </location>
</feature>
<dbReference type="Proteomes" id="UP000306050">
    <property type="component" value="Chromosome SGRAM_1"/>
</dbReference>
<feature type="region of interest" description="Disordered" evidence="1">
    <location>
        <begin position="345"/>
        <end position="372"/>
    </location>
</feature>
<keyword evidence="2" id="KW-0472">Membrane</keyword>
<protein>
    <submittedName>
        <fullName evidence="3">Uncharacterized protein</fullName>
    </submittedName>
</protein>
<dbReference type="GeneID" id="40723632"/>
<evidence type="ECO:0000313" key="3">
    <source>
        <dbReference type="EMBL" id="TKY90739.1"/>
    </source>
</evidence>
<dbReference type="RefSeq" id="XP_029742724.1">
    <property type="nucleotide sequence ID" value="XM_029881338.1"/>
</dbReference>
<feature type="transmembrane region" description="Helical" evidence="2">
    <location>
        <begin position="198"/>
        <end position="221"/>
    </location>
</feature>
<feature type="transmembrane region" description="Helical" evidence="2">
    <location>
        <begin position="472"/>
        <end position="493"/>
    </location>
</feature>
<feature type="compositionally biased region" description="Polar residues" evidence="1">
    <location>
        <begin position="686"/>
        <end position="695"/>
    </location>
</feature>
<evidence type="ECO:0000313" key="4">
    <source>
        <dbReference type="Proteomes" id="UP000306050"/>
    </source>
</evidence>
<feature type="transmembrane region" description="Helical" evidence="2">
    <location>
        <begin position="68"/>
        <end position="89"/>
    </location>
</feature>
<sequence length="893" mass="98137">MSYATLNTRYNLPSPPTKSVFSTVDNEAGRAWFPDFDAQQDPIGSLKHFIRILFYPNLRESTFTQLKVLSVLTAIIGIWIFLIILRRLWEKSFWLFRLVRRSNGTLLVPNAITAFVAIESAFAILLIALCWSCIEWFQYGKSPKNITLWIGLTWLPLILGAWCTTVGVIYARPDALSFVSPQPGKPQSWALRMGVTPMVVNLFVFFIPVVQIVSVVIPAVFAHRRFSSAFDHYHRWAAVIQPDDALSRDVLFEAQQIWFQVLDAAYWLSICMAVWEAWVCGLFICYCLAGGSLIATLREQLQTLRSFKQSRSFSESFAAQNAQAAHMRRPSEAPSVAIQNDVDVEKQTPDPTTPGLLSAQAPPPRSLSMSSAVSDNVTLVSGDAGLKRSASQRGSAADKRNPGASRRVAPDVDDANDAQTRSMYFTREELENEDQPSNSFFPPVRPSAFERPPQAQSAAGKEHAHKRYLEKFYINFVVQFLGMMLCILFFALFCGKLITTWYSAWEANDLAEALQIALLVVCWVTVGLASVIIFAILSRTYEPVLSSMGTANQSRSNSSRRVSFTSNASGAQGQSRSARRLSGAKAWVVTTLSQLSNDDDRHSQQIGLDHVHSSGRGSRTGSLSAVGRTSIHAYAELDDDQASPRTEQDPPSPKSQPLASRRATSSSTPDLQVSSEAHMPRPYRGSPSSAPSKVSKNGVMVEQTVSTIVEDPALEEYFRVERPAKAAAGRSPSKTDGSEQDLYTPYTLGSQSSTPRGFQPGSAWADSPTTPATVWTPSTPSSTRPLAAKGQRKRQEDSDAWLSPRLPEASVAVGGEEFLLHRARSDIALRPPSRSPSVNNASSTDSVGLGIAIASPLLPPWTAPSEWVSGQPDPVLMREDAKMRLRMASHPST</sequence>
<feature type="transmembrane region" description="Helical" evidence="2">
    <location>
        <begin position="281"/>
        <end position="301"/>
    </location>
</feature>
<dbReference type="KEGG" id="sgra:EX895_000737"/>
<reference evidence="3 4" key="1">
    <citation type="submission" date="2019-05" db="EMBL/GenBank/DDBJ databases">
        <title>Sporisorium graminicola CBS 10092 draft sequencing and annotation.</title>
        <authorList>
            <person name="Solano-Gonzalez S."/>
            <person name="Caddick M.X."/>
            <person name="Darby A."/>
        </authorList>
    </citation>
    <scope>NUCLEOTIDE SEQUENCE [LARGE SCALE GENOMIC DNA]</scope>
    <source>
        <strain evidence="3 4">CBS 10092</strain>
    </source>
</reference>
<keyword evidence="4" id="KW-1185">Reference proteome</keyword>
<comment type="caution">
    <text evidence="3">The sequence shown here is derived from an EMBL/GenBank/DDBJ whole genome shotgun (WGS) entry which is preliminary data.</text>
</comment>
<feature type="region of interest" description="Disordered" evidence="1">
    <location>
        <begin position="384"/>
        <end position="457"/>
    </location>
</feature>
<feature type="compositionally biased region" description="Polar residues" evidence="1">
    <location>
        <begin position="767"/>
        <end position="784"/>
    </location>
</feature>
<evidence type="ECO:0000256" key="1">
    <source>
        <dbReference type="SAM" id="MobiDB-lite"/>
    </source>
</evidence>
<proteinExistence type="predicted"/>
<keyword evidence="2" id="KW-1133">Transmembrane helix</keyword>
<dbReference type="OrthoDB" id="3365284at2759"/>
<feature type="compositionally biased region" description="Polar residues" evidence="1">
    <location>
        <begin position="655"/>
        <end position="675"/>
    </location>
</feature>